<evidence type="ECO:0000256" key="17">
    <source>
        <dbReference type="ARBA" id="ARBA00023239"/>
    </source>
</evidence>
<keyword evidence="14 19" id="KW-0862">Zinc</keyword>
<dbReference type="Pfam" id="PF24621">
    <property type="entry name" value="DHQS_C"/>
    <property type="match status" value="1"/>
</dbReference>
<dbReference type="PIRSF" id="PIRSF001455">
    <property type="entry name" value="DHQ_synth"/>
    <property type="match status" value="1"/>
</dbReference>
<comment type="function">
    <text evidence="4 19">Catalyzes the conversion of 3-deoxy-D-arabino-heptulosonate 7-phosphate (DAHP) to dehydroquinate (DHQ).</text>
</comment>
<evidence type="ECO:0000256" key="4">
    <source>
        <dbReference type="ARBA" id="ARBA00003485"/>
    </source>
</evidence>
<reference evidence="22 23" key="1">
    <citation type="submission" date="2016-07" db="EMBL/GenBank/DDBJ databases">
        <title>Draft genome sequence of Methyloligella halotolerans C2T (VKM B-2706T=CCUG 61687T=DSM 25045T), a halotolerant polyhydroxybutyrate accumulating methylotroph.</title>
        <authorList>
            <person name="Vasilenko O.V."/>
            <person name="Doronina N.V."/>
            <person name="Poroshina M.N."/>
            <person name="Tarlachkov S.V."/>
            <person name="Trotsenko Y.A."/>
        </authorList>
    </citation>
    <scope>NUCLEOTIDE SEQUENCE [LARGE SCALE GENOMIC DNA]</scope>
    <source>
        <strain evidence="22 23">VKM B-2706</strain>
    </source>
</reference>
<keyword evidence="16 19" id="KW-0057">Aromatic amino acid biosynthesis</keyword>
<dbReference type="STRING" id="1177755.A7A08_03091"/>
<evidence type="ECO:0000259" key="21">
    <source>
        <dbReference type="Pfam" id="PF24621"/>
    </source>
</evidence>
<dbReference type="Gene3D" id="1.20.1090.10">
    <property type="entry name" value="Dehydroquinate synthase-like - alpha domain"/>
    <property type="match status" value="1"/>
</dbReference>
<dbReference type="GO" id="GO:0046872">
    <property type="term" value="F:metal ion binding"/>
    <property type="evidence" value="ECO:0007669"/>
    <property type="project" value="UniProtKB-KW"/>
</dbReference>
<comment type="similarity">
    <text evidence="7 19">Belongs to the sugar phosphate cyclases superfamily. Dehydroquinate synthase family.</text>
</comment>
<comment type="subcellular location">
    <subcellularLocation>
        <location evidence="5 19">Cytoplasm</location>
    </subcellularLocation>
</comment>
<proteinExistence type="inferred from homology"/>
<evidence type="ECO:0000256" key="13">
    <source>
        <dbReference type="ARBA" id="ARBA00022741"/>
    </source>
</evidence>
<evidence type="ECO:0000256" key="16">
    <source>
        <dbReference type="ARBA" id="ARBA00023141"/>
    </source>
</evidence>
<dbReference type="InterPro" id="IPR050071">
    <property type="entry name" value="Dehydroquinate_synthase"/>
</dbReference>
<dbReference type="GO" id="GO:0003856">
    <property type="term" value="F:3-dehydroquinate synthase activity"/>
    <property type="evidence" value="ECO:0007669"/>
    <property type="project" value="UniProtKB-UniRule"/>
</dbReference>
<feature type="binding site" evidence="19">
    <location>
        <position position="165"/>
    </location>
    <ligand>
        <name>NAD(+)</name>
        <dbReference type="ChEBI" id="CHEBI:57540"/>
    </ligand>
</feature>
<gene>
    <name evidence="19" type="primary">aroB</name>
    <name evidence="22" type="ORF">A7A08_03091</name>
</gene>
<sequence>MAESLSASSDAKVETTIPVTLGKRSYEIVIGENLLASAALRLDDLLPAARYAVVSDENVAPLHLADMKRNLQEQGLFLGEVVVKPGEASKCFATLETVCERLLELGVERGDCVIALGGGVIGDLAGFAASILRRGVNLVQMPTSLLAQVDSSVGGKTGIDTPQGKNLIGTFHQPSLVLADLDVLGTLPERQVLAGYAEIVKYGLINDPEFFEWLGDNWRAVLSGEPEQRLHAVATSCKAKAAIVEEDEKEESGARALLNLGHTFGHALEAYAGFSDRLLHGEAIAIGMVLAFRYSTEQELCPVEDADRVQRHFDLVGLPTAINHIEGGGPSAGEMLRLMAQDKKVQAGQLALVLTRGIGGAYLERDIDMDDLTDFLKRECGSQ</sequence>
<dbReference type="UniPathway" id="UPA00053">
    <property type="reaction ID" value="UER00085"/>
</dbReference>
<dbReference type="EC" id="4.2.3.4" evidence="8 19"/>
<dbReference type="OrthoDB" id="9806583at2"/>
<dbReference type="FunFam" id="3.40.50.1970:FF:000007">
    <property type="entry name" value="Pentafunctional AROM polypeptide"/>
    <property type="match status" value="1"/>
</dbReference>
<evidence type="ECO:0000256" key="6">
    <source>
        <dbReference type="ARBA" id="ARBA00004661"/>
    </source>
</evidence>
<dbReference type="Proteomes" id="UP000095087">
    <property type="component" value="Unassembled WGS sequence"/>
</dbReference>
<evidence type="ECO:0000259" key="20">
    <source>
        <dbReference type="Pfam" id="PF01761"/>
    </source>
</evidence>
<feature type="domain" description="3-dehydroquinate synthase N-terminal" evidence="20">
    <location>
        <begin position="81"/>
        <end position="192"/>
    </location>
</feature>
<comment type="cofactor">
    <cofactor evidence="2 19">
        <name>NAD(+)</name>
        <dbReference type="ChEBI" id="CHEBI:57540"/>
    </cofactor>
</comment>
<dbReference type="GO" id="GO:0000166">
    <property type="term" value="F:nucleotide binding"/>
    <property type="evidence" value="ECO:0007669"/>
    <property type="project" value="UniProtKB-KW"/>
</dbReference>
<dbReference type="InterPro" id="IPR016037">
    <property type="entry name" value="DHQ_synth_AroB"/>
</dbReference>
<feature type="domain" description="3-dehydroquinate synthase C-terminal" evidence="21">
    <location>
        <begin position="195"/>
        <end position="345"/>
    </location>
</feature>
<dbReference type="PATRIC" id="fig|1177755.3.peg.3119"/>
<accession>A0A1E2RUZ1</accession>
<comment type="catalytic activity">
    <reaction evidence="1 19">
        <text>7-phospho-2-dehydro-3-deoxy-D-arabino-heptonate = 3-dehydroquinate + phosphate</text>
        <dbReference type="Rhea" id="RHEA:21968"/>
        <dbReference type="ChEBI" id="CHEBI:32364"/>
        <dbReference type="ChEBI" id="CHEBI:43474"/>
        <dbReference type="ChEBI" id="CHEBI:58394"/>
        <dbReference type="EC" id="4.2.3.4"/>
    </reaction>
</comment>
<evidence type="ECO:0000313" key="22">
    <source>
        <dbReference type="EMBL" id="ODA66076.1"/>
    </source>
</evidence>
<dbReference type="RefSeq" id="WP_069096219.1">
    <property type="nucleotide sequence ID" value="NZ_MASI01000011.1"/>
</dbReference>
<comment type="caution">
    <text evidence="22">The sequence shown here is derived from an EMBL/GenBank/DDBJ whole genome shotgun (WGS) entry which is preliminary data.</text>
</comment>
<dbReference type="SUPFAM" id="SSF56796">
    <property type="entry name" value="Dehydroquinate synthase-like"/>
    <property type="match status" value="1"/>
</dbReference>
<evidence type="ECO:0000256" key="15">
    <source>
        <dbReference type="ARBA" id="ARBA00023027"/>
    </source>
</evidence>
<evidence type="ECO:0000256" key="2">
    <source>
        <dbReference type="ARBA" id="ARBA00001911"/>
    </source>
</evidence>
<feature type="binding site" evidence="19">
    <location>
        <position position="262"/>
    </location>
    <ligand>
        <name>Zn(2+)</name>
        <dbReference type="ChEBI" id="CHEBI:29105"/>
    </ligand>
</feature>
<evidence type="ECO:0000256" key="12">
    <source>
        <dbReference type="ARBA" id="ARBA00022723"/>
    </source>
</evidence>
<dbReference type="EMBL" id="MASI01000011">
    <property type="protein sequence ID" value="ODA66076.1"/>
    <property type="molecule type" value="Genomic_DNA"/>
</dbReference>
<evidence type="ECO:0000256" key="19">
    <source>
        <dbReference type="HAMAP-Rule" id="MF_00110"/>
    </source>
</evidence>
<dbReference type="InterPro" id="IPR056179">
    <property type="entry name" value="DHQS_C"/>
</dbReference>
<dbReference type="PANTHER" id="PTHR43622:SF7">
    <property type="entry name" value="3-DEHYDROQUINATE SYNTHASE, CHLOROPLASTIC"/>
    <property type="match status" value="1"/>
</dbReference>
<dbReference type="CDD" id="cd08195">
    <property type="entry name" value="DHQS"/>
    <property type="match status" value="1"/>
</dbReference>
<comment type="pathway">
    <text evidence="6 19">Metabolic intermediate biosynthesis; chorismate biosynthesis; chorismate from D-erythrose 4-phosphate and phosphoenolpyruvate: step 2/7.</text>
</comment>
<evidence type="ECO:0000256" key="8">
    <source>
        <dbReference type="ARBA" id="ARBA00013031"/>
    </source>
</evidence>
<keyword evidence="13 19" id="KW-0547">Nucleotide-binding</keyword>
<dbReference type="InterPro" id="IPR030960">
    <property type="entry name" value="DHQS/DOIS_N"/>
</dbReference>
<comment type="cofactor">
    <cofactor evidence="19">
        <name>Co(2+)</name>
        <dbReference type="ChEBI" id="CHEBI:48828"/>
    </cofactor>
    <cofactor evidence="19">
        <name>Zn(2+)</name>
        <dbReference type="ChEBI" id="CHEBI:29105"/>
    </cofactor>
    <text evidence="19">Binds 1 divalent metal cation per subunit. Can use either Co(2+) or Zn(2+).</text>
</comment>
<evidence type="ECO:0000256" key="10">
    <source>
        <dbReference type="ARBA" id="ARBA00022490"/>
    </source>
</evidence>
<dbReference type="Pfam" id="PF01761">
    <property type="entry name" value="DHQ_synthase"/>
    <property type="match status" value="1"/>
</dbReference>
<dbReference type="HAMAP" id="MF_00110">
    <property type="entry name" value="DHQ_synthase"/>
    <property type="match status" value="1"/>
</dbReference>
<dbReference type="NCBIfam" id="TIGR01357">
    <property type="entry name" value="aroB"/>
    <property type="match status" value="1"/>
</dbReference>
<dbReference type="PANTHER" id="PTHR43622">
    <property type="entry name" value="3-DEHYDROQUINATE SYNTHASE"/>
    <property type="match status" value="1"/>
</dbReference>
<evidence type="ECO:0000313" key="23">
    <source>
        <dbReference type="Proteomes" id="UP000095087"/>
    </source>
</evidence>
<feature type="binding site" evidence="19">
    <location>
        <begin position="119"/>
        <end position="123"/>
    </location>
    <ligand>
        <name>NAD(+)</name>
        <dbReference type="ChEBI" id="CHEBI:57540"/>
    </ligand>
</feature>
<keyword evidence="17 19" id="KW-0456">Lyase</keyword>
<feature type="binding site" evidence="19">
    <location>
        <position position="156"/>
    </location>
    <ligand>
        <name>NAD(+)</name>
        <dbReference type="ChEBI" id="CHEBI:57540"/>
    </ligand>
</feature>
<dbReference type="GO" id="GO:0008652">
    <property type="term" value="P:amino acid biosynthetic process"/>
    <property type="evidence" value="ECO:0007669"/>
    <property type="project" value="UniProtKB-KW"/>
</dbReference>
<evidence type="ECO:0000256" key="9">
    <source>
        <dbReference type="ARBA" id="ARBA00017684"/>
    </source>
</evidence>
<evidence type="ECO:0000256" key="18">
    <source>
        <dbReference type="ARBA" id="ARBA00023285"/>
    </source>
</evidence>
<keyword evidence="12 19" id="KW-0479">Metal-binding</keyword>
<keyword evidence="11 19" id="KW-0028">Amino-acid biosynthesis</keyword>
<comment type="caution">
    <text evidence="19">Lacks conserved residue(s) required for the propagation of feature annotation.</text>
</comment>
<keyword evidence="10 19" id="KW-0963">Cytoplasm</keyword>
<keyword evidence="15 19" id="KW-0520">NAD</keyword>
<keyword evidence="23" id="KW-1185">Reference proteome</keyword>
<name>A0A1E2RUZ1_9HYPH</name>
<evidence type="ECO:0000256" key="7">
    <source>
        <dbReference type="ARBA" id="ARBA00005412"/>
    </source>
</evidence>
<feature type="binding site" evidence="19">
    <location>
        <begin position="143"/>
        <end position="144"/>
    </location>
    <ligand>
        <name>NAD(+)</name>
        <dbReference type="ChEBI" id="CHEBI:57540"/>
    </ligand>
</feature>
<dbReference type="AlphaFoldDB" id="A0A1E2RUZ1"/>
<keyword evidence="18 19" id="KW-0170">Cobalt</keyword>
<evidence type="ECO:0000256" key="5">
    <source>
        <dbReference type="ARBA" id="ARBA00004496"/>
    </source>
</evidence>
<evidence type="ECO:0000256" key="14">
    <source>
        <dbReference type="ARBA" id="ARBA00022833"/>
    </source>
</evidence>
<dbReference type="InterPro" id="IPR030963">
    <property type="entry name" value="DHQ_synth_fam"/>
</dbReference>
<dbReference type="GO" id="GO:0009423">
    <property type="term" value="P:chorismate biosynthetic process"/>
    <property type="evidence" value="ECO:0007669"/>
    <property type="project" value="UniProtKB-UniRule"/>
</dbReference>
<protein>
    <recommendedName>
        <fullName evidence="9 19">3-dehydroquinate synthase</fullName>
        <shortName evidence="19">DHQS</shortName>
        <ecNumber evidence="8 19">4.2.3.4</ecNumber>
    </recommendedName>
</protein>
<dbReference type="GO" id="GO:0005737">
    <property type="term" value="C:cytoplasm"/>
    <property type="evidence" value="ECO:0007669"/>
    <property type="project" value="UniProtKB-SubCell"/>
</dbReference>
<organism evidence="22 23">
    <name type="scientific">Methyloligella halotolerans</name>
    <dbReference type="NCBI Taxonomy" id="1177755"/>
    <lineage>
        <taxon>Bacteria</taxon>
        <taxon>Pseudomonadati</taxon>
        <taxon>Pseudomonadota</taxon>
        <taxon>Alphaproteobacteria</taxon>
        <taxon>Hyphomicrobiales</taxon>
        <taxon>Hyphomicrobiaceae</taxon>
        <taxon>Methyloligella</taxon>
    </lineage>
</organism>
<evidence type="ECO:0000256" key="1">
    <source>
        <dbReference type="ARBA" id="ARBA00001393"/>
    </source>
</evidence>
<dbReference type="Gene3D" id="3.40.50.1970">
    <property type="match status" value="1"/>
</dbReference>
<feature type="binding site" evidence="19">
    <location>
        <position position="280"/>
    </location>
    <ligand>
        <name>Zn(2+)</name>
        <dbReference type="ChEBI" id="CHEBI:29105"/>
    </ligand>
</feature>
<evidence type="ECO:0000256" key="11">
    <source>
        <dbReference type="ARBA" id="ARBA00022605"/>
    </source>
</evidence>
<feature type="binding site" evidence="19">
    <location>
        <position position="198"/>
    </location>
    <ligand>
        <name>Zn(2+)</name>
        <dbReference type="ChEBI" id="CHEBI:29105"/>
    </ligand>
</feature>
<evidence type="ECO:0000256" key="3">
    <source>
        <dbReference type="ARBA" id="ARBA00001947"/>
    </source>
</evidence>
<dbReference type="GO" id="GO:0009073">
    <property type="term" value="P:aromatic amino acid family biosynthetic process"/>
    <property type="evidence" value="ECO:0007669"/>
    <property type="project" value="UniProtKB-KW"/>
</dbReference>
<comment type="cofactor">
    <cofactor evidence="3">
        <name>Zn(2+)</name>
        <dbReference type="ChEBI" id="CHEBI:29105"/>
    </cofactor>
</comment>